<dbReference type="SUPFAM" id="SSF46785">
    <property type="entry name" value="Winged helix' DNA-binding domain"/>
    <property type="match status" value="1"/>
</dbReference>
<dbReference type="Gene3D" id="1.10.10.10">
    <property type="entry name" value="Winged helix-like DNA-binding domain superfamily/Winged helix DNA-binding domain"/>
    <property type="match status" value="1"/>
</dbReference>
<gene>
    <name evidence="2" type="ORF">RM555_14835</name>
</gene>
<dbReference type="EMBL" id="JAVRFL010000015">
    <property type="protein sequence ID" value="MDT0530265.1"/>
    <property type="molecule type" value="Genomic_DNA"/>
</dbReference>
<dbReference type="PANTHER" id="PTHR33164:SF95">
    <property type="entry name" value="TRANSCRIPTIONAL REGULATOR"/>
    <property type="match status" value="1"/>
</dbReference>
<proteinExistence type="predicted"/>
<dbReference type="PRINTS" id="PR00598">
    <property type="entry name" value="HTHMARR"/>
</dbReference>
<dbReference type="InterPro" id="IPR036390">
    <property type="entry name" value="WH_DNA-bd_sf"/>
</dbReference>
<dbReference type="Pfam" id="PF12802">
    <property type="entry name" value="MarR_2"/>
    <property type="match status" value="1"/>
</dbReference>
<name>A0ABU2WWF9_9ACTN</name>
<dbReference type="RefSeq" id="WP_311412278.1">
    <property type="nucleotide sequence ID" value="NZ_JAVRFL010000015.1"/>
</dbReference>
<keyword evidence="3" id="KW-1185">Reference proteome</keyword>
<reference evidence="2" key="1">
    <citation type="submission" date="2023-09" db="EMBL/GenBank/DDBJ databases">
        <title>30 novel species of actinomycetes from the DSMZ collection.</title>
        <authorList>
            <person name="Nouioui I."/>
        </authorList>
    </citation>
    <scope>NUCLEOTIDE SEQUENCE</scope>
    <source>
        <strain evidence="2">DSM 115977</strain>
    </source>
</reference>
<sequence length="149" mass="16120">MEPTPDRLATKASWLITQTAVHARRLVSQGFATVGARGYHYRVLAALREFGPASQAELGRRCRMDRSDVVAAVTELEGAGFVARSADPADRRRNIVTSAEAGARQLRRLDRALDDVQDELLAPLSATERQALVALLGKVLDHHGGAPTP</sequence>
<evidence type="ECO:0000259" key="1">
    <source>
        <dbReference type="PROSITE" id="PS50995"/>
    </source>
</evidence>
<dbReference type="PROSITE" id="PS50995">
    <property type="entry name" value="HTH_MARR_2"/>
    <property type="match status" value="1"/>
</dbReference>
<feature type="domain" description="HTH marR-type" evidence="1">
    <location>
        <begin position="9"/>
        <end position="141"/>
    </location>
</feature>
<accession>A0ABU2WWF9</accession>
<evidence type="ECO:0000313" key="3">
    <source>
        <dbReference type="Proteomes" id="UP001180973"/>
    </source>
</evidence>
<protein>
    <submittedName>
        <fullName evidence="2">MarR family transcriptional regulator</fullName>
    </submittedName>
</protein>
<organism evidence="2 3">
    <name type="scientific">Micromonospora reichwaldensis</name>
    <dbReference type="NCBI Taxonomy" id="3075516"/>
    <lineage>
        <taxon>Bacteria</taxon>
        <taxon>Bacillati</taxon>
        <taxon>Actinomycetota</taxon>
        <taxon>Actinomycetes</taxon>
        <taxon>Micromonosporales</taxon>
        <taxon>Micromonosporaceae</taxon>
        <taxon>Micromonospora</taxon>
    </lineage>
</organism>
<dbReference type="InterPro" id="IPR036388">
    <property type="entry name" value="WH-like_DNA-bd_sf"/>
</dbReference>
<dbReference type="PANTHER" id="PTHR33164">
    <property type="entry name" value="TRANSCRIPTIONAL REGULATOR, MARR FAMILY"/>
    <property type="match status" value="1"/>
</dbReference>
<dbReference type="InterPro" id="IPR000835">
    <property type="entry name" value="HTH_MarR-typ"/>
</dbReference>
<dbReference type="SMART" id="SM00347">
    <property type="entry name" value="HTH_MARR"/>
    <property type="match status" value="1"/>
</dbReference>
<comment type="caution">
    <text evidence="2">The sequence shown here is derived from an EMBL/GenBank/DDBJ whole genome shotgun (WGS) entry which is preliminary data.</text>
</comment>
<dbReference type="InterPro" id="IPR039422">
    <property type="entry name" value="MarR/SlyA-like"/>
</dbReference>
<evidence type="ECO:0000313" key="2">
    <source>
        <dbReference type="EMBL" id="MDT0530265.1"/>
    </source>
</evidence>
<dbReference type="Proteomes" id="UP001180973">
    <property type="component" value="Unassembled WGS sequence"/>
</dbReference>